<sequence length="157" mass="17578">MRIENVRNFPVAVAAIIFALPAAAEMTPLSEILTRPPDRIEVGYPWIRCAALYTGIERYAGVNLGPDLLESSRKAAERSLIFAAMLRVQKAEERGFGELDVQKQVDHAITEMEPIMLEYVDRFRANFAAQGSFMDGDQMSMQDYSLCAEMRSVVLGE</sequence>
<comment type="caution">
    <text evidence="1">The sequence shown here is derived from an EMBL/GenBank/DDBJ whole genome shotgun (WGS) entry which is preliminary data.</text>
</comment>
<protein>
    <submittedName>
        <fullName evidence="1">Uncharacterized protein</fullName>
    </submittedName>
</protein>
<organism evidence="1 2">
    <name type="scientific">Paracoccus gahaiensis</name>
    <dbReference type="NCBI Taxonomy" id="1706839"/>
    <lineage>
        <taxon>Bacteria</taxon>
        <taxon>Pseudomonadati</taxon>
        <taxon>Pseudomonadota</taxon>
        <taxon>Alphaproteobacteria</taxon>
        <taxon>Rhodobacterales</taxon>
        <taxon>Paracoccaceae</taxon>
        <taxon>Paracoccus</taxon>
    </lineage>
</organism>
<proteinExistence type="predicted"/>
<dbReference type="EMBL" id="SUNI01000005">
    <property type="protein sequence ID" value="TJZ92133.1"/>
    <property type="molecule type" value="Genomic_DNA"/>
</dbReference>
<evidence type="ECO:0000313" key="2">
    <source>
        <dbReference type="Proteomes" id="UP000309747"/>
    </source>
</evidence>
<dbReference type="RefSeq" id="WP_136885295.1">
    <property type="nucleotide sequence ID" value="NZ_SUNI01000005.1"/>
</dbReference>
<dbReference type="AlphaFoldDB" id="A0A4U0RA81"/>
<keyword evidence="2" id="KW-1185">Reference proteome</keyword>
<reference evidence="1 2" key="1">
    <citation type="submission" date="2019-04" db="EMBL/GenBank/DDBJ databases">
        <authorList>
            <person name="Li J."/>
        </authorList>
    </citation>
    <scope>NUCLEOTIDE SEQUENCE [LARGE SCALE GENOMIC DNA]</scope>
    <source>
        <strain evidence="1 2">KCTC 42687</strain>
    </source>
</reference>
<dbReference type="Proteomes" id="UP000309747">
    <property type="component" value="Unassembled WGS sequence"/>
</dbReference>
<gene>
    <name evidence="1" type="ORF">FA743_07665</name>
</gene>
<evidence type="ECO:0000313" key="1">
    <source>
        <dbReference type="EMBL" id="TJZ92133.1"/>
    </source>
</evidence>
<accession>A0A4U0RA81</accession>
<name>A0A4U0RA81_9RHOB</name>